<keyword evidence="2" id="KW-1185">Reference proteome</keyword>
<proteinExistence type="predicted"/>
<dbReference type="Proteomes" id="UP000036406">
    <property type="component" value="Chromosome"/>
</dbReference>
<dbReference type="RefSeq" id="WP_048384381.1">
    <property type="nucleotide sequence ID" value="NZ_CP011494.1"/>
</dbReference>
<sequence>MNHRRLSGSFSVFRLLLPAVMLVVLAGCSSSVSRVETWQGNAAQAVNAATLKAPGEIRVTAVNGRSVGNFLMDDLALDYALLPGQNDVVFIYKTIWAKTTVVDNGESKVDIVESKPQLASFDAKAGTVYEFRFDEPTTRREAEREMKDFSAEIVSSAGQVATVSTNYVPSQALARTPIPGIAGVQATSAAAQGNALDTLKAVWANASDEEKKNFLRWAFE</sequence>
<organism evidence="1 2">
    <name type="scientific">Marinobacter psychrophilus</name>
    <dbReference type="NCBI Taxonomy" id="330734"/>
    <lineage>
        <taxon>Bacteria</taxon>
        <taxon>Pseudomonadati</taxon>
        <taxon>Pseudomonadota</taxon>
        <taxon>Gammaproteobacteria</taxon>
        <taxon>Pseudomonadales</taxon>
        <taxon>Marinobacteraceae</taxon>
        <taxon>Marinobacter</taxon>
    </lineage>
</organism>
<dbReference type="PATRIC" id="fig|330734.3.peg.808"/>
<accession>A0A0H4I1G3</accession>
<reference evidence="1 2" key="1">
    <citation type="submission" date="2015-05" db="EMBL/GenBank/DDBJ databases">
        <title>Complete genome of Marinobacter psychrophilus strain 20041T isolated from sea-ice of the Canadian Basin.</title>
        <authorList>
            <person name="Song L."/>
            <person name="Ren L."/>
            <person name="Yu Y."/>
            <person name="Wang X."/>
        </authorList>
    </citation>
    <scope>NUCLEOTIDE SEQUENCE [LARGE SCALE GENOMIC DNA]</scope>
    <source>
        <strain evidence="1 2">20041</strain>
    </source>
</reference>
<dbReference type="KEGG" id="mpq:ABA45_03740"/>
<dbReference type="InterPro" id="IPR018635">
    <property type="entry name" value="UPF0319"/>
</dbReference>
<dbReference type="PROSITE" id="PS51257">
    <property type="entry name" value="PROKAR_LIPOPROTEIN"/>
    <property type="match status" value="1"/>
</dbReference>
<gene>
    <name evidence="1" type="ORF">ABA45_03740</name>
</gene>
<dbReference type="EMBL" id="CP011494">
    <property type="protein sequence ID" value="AKO51648.1"/>
    <property type="molecule type" value="Genomic_DNA"/>
</dbReference>
<evidence type="ECO:0000313" key="1">
    <source>
        <dbReference type="EMBL" id="AKO51648.1"/>
    </source>
</evidence>
<dbReference type="STRING" id="330734.ABA45_03740"/>
<evidence type="ECO:0000313" key="2">
    <source>
        <dbReference type="Proteomes" id="UP000036406"/>
    </source>
</evidence>
<name>A0A0H4I1G3_9GAMM</name>
<dbReference type="Pfam" id="PF09829">
    <property type="entry name" value="DUF2057"/>
    <property type="match status" value="1"/>
</dbReference>
<protein>
    <recommendedName>
        <fullName evidence="3">DUF2057 domain-containing protein</fullName>
    </recommendedName>
</protein>
<dbReference type="AlphaFoldDB" id="A0A0H4I1G3"/>
<evidence type="ECO:0008006" key="3">
    <source>
        <dbReference type="Google" id="ProtNLM"/>
    </source>
</evidence>